<comment type="caution">
    <text evidence="10">The sequence shown here is derived from an EMBL/GenBank/DDBJ whole genome shotgun (WGS) entry which is preliminary data.</text>
</comment>
<evidence type="ECO:0000259" key="7">
    <source>
        <dbReference type="Pfam" id="PF00441"/>
    </source>
</evidence>
<dbReference type="SUPFAM" id="SSF56645">
    <property type="entry name" value="Acyl-CoA dehydrogenase NM domain-like"/>
    <property type="match status" value="1"/>
</dbReference>
<keyword evidence="5 6" id="KW-0560">Oxidoreductase</keyword>
<dbReference type="InterPro" id="IPR006091">
    <property type="entry name" value="Acyl-CoA_Oxase/DH_mid-dom"/>
</dbReference>
<dbReference type="Gene3D" id="2.40.110.20">
    <property type="match status" value="1"/>
</dbReference>
<dbReference type="Gene3D" id="1.20.140.10">
    <property type="entry name" value="Butyryl-CoA Dehydrogenase, subunit A, domain 3"/>
    <property type="match status" value="1"/>
</dbReference>
<organism evidence="10 11">
    <name type="scientific">Nonomuraea recticatena</name>
    <dbReference type="NCBI Taxonomy" id="46178"/>
    <lineage>
        <taxon>Bacteria</taxon>
        <taxon>Bacillati</taxon>
        <taxon>Actinomycetota</taxon>
        <taxon>Actinomycetes</taxon>
        <taxon>Streptosporangiales</taxon>
        <taxon>Streptosporangiaceae</taxon>
        <taxon>Nonomuraea</taxon>
    </lineage>
</organism>
<dbReference type="InterPro" id="IPR025878">
    <property type="entry name" value="Acyl-CoA_dh-like_C_dom"/>
</dbReference>
<dbReference type="InterPro" id="IPR009100">
    <property type="entry name" value="AcylCoA_DH/oxidase_NM_dom_sf"/>
</dbReference>
<dbReference type="Pfam" id="PF00441">
    <property type="entry name" value="Acyl-CoA_dh_1"/>
    <property type="match status" value="1"/>
</dbReference>
<dbReference type="InterPro" id="IPR009075">
    <property type="entry name" value="AcylCo_DH/oxidase_C"/>
</dbReference>
<evidence type="ECO:0000259" key="8">
    <source>
        <dbReference type="Pfam" id="PF02770"/>
    </source>
</evidence>
<accession>A0ABN3SXQ9</accession>
<reference evidence="10 11" key="1">
    <citation type="journal article" date="2019" name="Int. J. Syst. Evol. Microbiol.">
        <title>The Global Catalogue of Microorganisms (GCM) 10K type strain sequencing project: providing services to taxonomists for standard genome sequencing and annotation.</title>
        <authorList>
            <consortium name="The Broad Institute Genomics Platform"/>
            <consortium name="The Broad Institute Genome Sequencing Center for Infectious Disease"/>
            <person name="Wu L."/>
            <person name="Ma J."/>
        </authorList>
    </citation>
    <scope>NUCLEOTIDE SEQUENCE [LARGE SCALE GENOMIC DNA]</scope>
    <source>
        <strain evidence="10 11">JCM 6835</strain>
    </source>
</reference>
<keyword evidence="4 6" id="KW-0274">FAD</keyword>
<dbReference type="Pfam" id="PF02770">
    <property type="entry name" value="Acyl-CoA_dh_M"/>
    <property type="match status" value="1"/>
</dbReference>
<dbReference type="InterPro" id="IPR036250">
    <property type="entry name" value="AcylCo_DH-like_C"/>
</dbReference>
<evidence type="ECO:0000256" key="3">
    <source>
        <dbReference type="ARBA" id="ARBA00022630"/>
    </source>
</evidence>
<dbReference type="EMBL" id="BAAATE010000027">
    <property type="protein sequence ID" value="GAA2686868.1"/>
    <property type="molecule type" value="Genomic_DNA"/>
</dbReference>
<feature type="domain" description="Acetyl-CoA dehydrogenase-like C-terminal" evidence="9">
    <location>
        <begin position="467"/>
        <end position="597"/>
    </location>
</feature>
<dbReference type="PANTHER" id="PTHR42803:SF1">
    <property type="entry name" value="BROAD-SPECIFICITY LINEAR ACYL-COA DEHYDROGENASE FADE5"/>
    <property type="match status" value="1"/>
</dbReference>
<sequence length="601" mass="65368">MGHYKSNVRDLEFNLFEVFGRGDILGTGPFSEVDEDVARSILDEVNRLATGVLADSFEEGDRTPPVFDPATSTVTVSDGVKKSFKALMEGGWAHLDLPQDLGGPGIPRTLAWSTAEMVLGANPALYMYAAGPNFAYTLWKLGTPEQKRFAELAIENNWGATMVLTEPDAGSDVGAGRARAIQQPDGTWHIEGVKRFITSAEHDMSDNIFHLVLARPEGHGPGTKGLSMFLVPKYHVNLEDGSLGERNGAYVTNVEKKMGLKVSTTCELTFGDKHPAIGTLVGDVHEGIKQMFMVIEHARMMVGTKAIATLSTGYLNALEYAKSRAQGADLTQMADKSAPRVTITHHPDVRRELMLQKTYAEGMRALVLYTATFQDTLLVNPGDKHAEAMNDLLLPVVKGVGSERSYEMLSRSLQTLGGSGYLQEYPIEQYIRDAKIDSLYEGTTAIQGLDLFFRKILRNQGAAIGSLMAEINAFASSEAGNGRLKQERKLLAEAAAEVKAMGDTMAGWALGSLEAPREVYKVGLNTTRFLLALGDLIIGWLLLRQAEIALGRLADGEDPFYQGKVAGASFFASTVLPRLTAERRVLESTGLDLMDLPEAAF</sequence>
<name>A0ABN3SXQ9_9ACTN</name>
<evidence type="ECO:0000256" key="4">
    <source>
        <dbReference type="ARBA" id="ARBA00022827"/>
    </source>
</evidence>
<evidence type="ECO:0000313" key="10">
    <source>
        <dbReference type="EMBL" id="GAA2686868.1"/>
    </source>
</evidence>
<comment type="cofactor">
    <cofactor evidence="1 6">
        <name>FAD</name>
        <dbReference type="ChEBI" id="CHEBI:57692"/>
    </cofactor>
</comment>
<dbReference type="Proteomes" id="UP001501666">
    <property type="component" value="Unassembled WGS sequence"/>
</dbReference>
<gene>
    <name evidence="10" type="ORF">GCM10010412_074680</name>
</gene>
<dbReference type="SUPFAM" id="SSF47203">
    <property type="entry name" value="Acyl-CoA dehydrogenase C-terminal domain-like"/>
    <property type="match status" value="1"/>
</dbReference>
<dbReference type="InterPro" id="IPR052166">
    <property type="entry name" value="Diverse_Acyl-CoA_DH"/>
</dbReference>
<keyword evidence="3 6" id="KW-0285">Flavoprotein</keyword>
<evidence type="ECO:0000256" key="2">
    <source>
        <dbReference type="ARBA" id="ARBA00009347"/>
    </source>
</evidence>
<evidence type="ECO:0000256" key="6">
    <source>
        <dbReference type="RuleBase" id="RU362125"/>
    </source>
</evidence>
<evidence type="ECO:0000256" key="5">
    <source>
        <dbReference type="ARBA" id="ARBA00023002"/>
    </source>
</evidence>
<feature type="domain" description="Acyl-CoA oxidase/dehydrogenase middle" evidence="8">
    <location>
        <begin position="162"/>
        <end position="271"/>
    </location>
</feature>
<feature type="domain" description="Acyl-CoA dehydrogenase/oxidase C-terminal" evidence="7">
    <location>
        <begin position="286"/>
        <end position="448"/>
    </location>
</feature>
<comment type="similarity">
    <text evidence="2 6">Belongs to the acyl-CoA dehydrogenase family.</text>
</comment>
<dbReference type="PANTHER" id="PTHR42803">
    <property type="entry name" value="ACYL-COA DEHYDROGENASE"/>
    <property type="match status" value="1"/>
</dbReference>
<keyword evidence="11" id="KW-1185">Reference proteome</keyword>
<evidence type="ECO:0000256" key="1">
    <source>
        <dbReference type="ARBA" id="ARBA00001974"/>
    </source>
</evidence>
<proteinExistence type="inferred from homology"/>
<evidence type="ECO:0000259" key="9">
    <source>
        <dbReference type="Pfam" id="PF12806"/>
    </source>
</evidence>
<protein>
    <submittedName>
        <fullName evidence="10">Acyl-CoA dehydrogenase</fullName>
    </submittedName>
</protein>
<evidence type="ECO:0000313" key="11">
    <source>
        <dbReference type="Proteomes" id="UP001501666"/>
    </source>
</evidence>
<dbReference type="RefSeq" id="WP_346153204.1">
    <property type="nucleotide sequence ID" value="NZ_BAAATE010000027.1"/>
</dbReference>
<dbReference type="Pfam" id="PF12806">
    <property type="entry name" value="Acyl-CoA_dh_C"/>
    <property type="match status" value="1"/>
</dbReference>